<reference evidence="3" key="1">
    <citation type="journal article" date="2022" name="Int. J. Mol. Sci.">
        <title>Draft Genome of Tanacetum Coccineum: Genomic Comparison of Closely Related Tanacetum-Family Plants.</title>
        <authorList>
            <person name="Yamashiro T."/>
            <person name="Shiraishi A."/>
            <person name="Nakayama K."/>
            <person name="Satake H."/>
        </authorList>
    </citation>
    <scope>NUCLEOTIDE SEQUENCE</scope>
</reference>
<feature type="compositionally biased region" description="Polar residues" evidence="1">
    <location>
        <begin position="1"/>
        <end position="14"/>
    </location>
</feature>
<feature type="transmembrane region" description="Helical" evidence="2">
    <location>
        <begin position="129"/>
        <end position="155"/>
    </location>
</feature>
<protein>
    <submittedName>
        <fullName evidence="3">Uncharacterized protein</fullName>
    </submittedName>
</protein>
<gene>
    <name evidence="3" type="ORF">Tco_0922919</name>
</gene>
<name>A0ABQ5D0T0_9ASTR</name>
<sequence>MGGGSPVSNIGSDSVKSDVPDTINVVSRDTYTVNDDVTSKRQCIQQSDCGPVCGFMSSVTFNEPGVLRHQQCSTRHAECRPGSNASLPELSGCPCVLENSQSSVRSNVVSTSNVTDTCLGNCILVGYPYYRFVAFVSSFGYIHHVVCILLTLYVLRLSLADTVTTPAAPNIAIVDLAKLTSPEDALCNLLRTSACSD</sequence>
<evidence type="ECO:0000313" key="4">
    <source>
        <dbReference type="Proteomes" id="UP001151760"/>
    </source>
</evidence>
<organism evidence="3 4">
    <name type="scientific">Tanacetum coccineum</name>
    <dbReference type="NCBI Taxonomy" id="301880"/>
    <lineage>
        <taxon>Eukaryota</taxon>
        <taxon>Viridiplantae</taxon>
        <taxon>Streptophyta</taxon>
        <taxon>Embryophyta</taxon>
        <taxon>Tracheophyta</taxon>
        <taxon>Spermatophyta</taxon>
        <taxon>Magnoliopsida</taxon>
        <taxon>eudicotyledons</taxon>
        <taxon>Gunneridae</taxon>
        <taxon>Pentapetalae</taxon>
        <taxon>asterids</taxon>
        <taxon>campanulids</taxon>
        <taxon>Asterales</taxon>
        <taxon>Asteraceae</taxon>
        <taxon>Asteroideae</taxon>
        <taxon>Anthemideae</taxon>
        <taxon>Anthemidinae</taxon>
        <taxon>Tanacetum</taxon>
    </lineage>
</organism>
<evidence type="ECO:0000313" key="3">
    <source>
        <dbReference type="EMBL" id="GJT32500.1"/>
    </source>
</evidence>
<comment type="caution">
    <text evidence="3">The sequence shown here is derived from an EMBL/GenBank/DDBJ whole genome shotgun (WGS) entry which is preliminary data.</text>
</comment>
<evidence type="ECO:0000256" key="2">
    <source>
        <dbReference type="SAM" id="Phobius"/>
    </source>
</evidence>
<keyword evidence="2" id="KW-0472">Membrane</keyword>
<keyword evidence="2" id="KW-1133">Transmembrane helix</keyword>
<evidence type="ECO:0000256" key="1">
    <source>
        <dbReference type="SAM" id="MobiDB-lite"/>
    </source>
</evidence>
<keyword evidence="4" id="KW-1185">Reference proteome</keyword>
<dbReference type="EMBL" id="BQNB010014798">
    <property type="protein sequence ID" value="GJT32500.1"/>
    <property type="molecule type" value="Genomic_DNA"/>
</dbReference>
<reference evidence="3" key="2">
    <citation type="submission" date="2022-01" db="EMBL/GenBank/DDBJ databases">
        <authorList>
            <person name="Yamashiro T."/>
            <person name="Shiraishi A."/>
            <person name="Satake H."/>
            <person name="Nakayama K."/>
        </authorList>
    </citation>
    <scope>NUCLEOTIDE SEQUENCE</scope>
</reference>
<dbReference type="Proteomes" id="UP001151760">
    <property type="component" value="Unassembled WGS sequence"/>
</dbReference>
<keyword evidence="2" id="KW-0812">Transmembrane</keyword>
<accession>A0ABQ5D0T0</accession>
<proteinExistence type="predicted"/>
<feature type="region of interest" description="Disordered" evidence="1">
    <location>
        <begin position="1"/>
        <end position="21"/>
    </location>
</feature>